<dbReference type="EMBL" id="JAXBLV010000111">
    <property type="protein sequence ID" value="MDY3559578.1"/>
    <property type="molecule type" value="Genomic_DNA"/>
</dbReference>
<feature type="transmembrane region" description="Helical" evidence="1">
    <location>
        <begin position="130"/>
        <end position="148"/>
    </location>
</feature>
<feature type="transmembrane region" description="Helical" evidence="1">
    <location>
        <begin position="242"/>
        <end position="264"/>
    </location>
</feature>
<sequence>MSKGKRRKLWLAVETAVALVIVTAVAWNFHNTLKGIEPGSLPVRVRVEYLVPAGVLYLLAHLCWSSFWVRLLHFEGAGVSWWVGLRTYYISQFGKYVPGKVLVPLMRMAMLRPHGAHPVPVGVTAVYETLVSMSAGALLAVLFLPALGVLPAEVSGKRTILFAVVALPLGLAVLNKFAARVAKKRRGPDARPLPAPSLFLLAQGLVHGAAGYCLLALSLGLTVHGLLPVAPEWDTDAFTRDLAAVSLCYVAGFVFVIAPGGLGARELVLKWALAPQFVAALGEVTAAQVAVLIALALRLAWTAGEAVVGLLFYVLKPSVLPLAPSGPAEVSS</sequence>
<keyword evidence="3" id="KW-1185">Reference proteome</keyword>
<gene>
    <name evidence="2" type="ORF">R5W23_000572</name>
</gene>
<protein>
    <submittedName>
        <fullName evidence="2">Flippase-like domain-containing protein</fullName>
    </submittedName>
</protein>
<feature type="transmembrane region" description="Helical" evidence="1">
    <location>
        <begin position="271"/>
        <end position="293"/>
    </location>
</feature>
<evidence type="ECO:0000256" key="1">
    <source>
        <dbReference type="SAM" id="Phobius"/>
    </source>
</evidence>
<proteinExistence type="predicted"/>
<evidence type="ECO:0000313" key="2">
    <source>
        <dbReference type="EMBL" id="MDY3559578.1"/>
    </source>
</evidence>
<dbReference type="Proteomes" id="UP001272242">
    <property type="component" value="Unassembled WGS sequence"/>
</dbReference>
<comment type="caution">
    <text evidence="2">The sequence shown here is derived from an EMBL/GenBank/DDBJ whole genome shotgun (WGS) entry which is preliminary data.</text>
</comment>
<feature type="transmembrane region" description="Helical" evidence="1">
    <location>
        <begin position="160"/>
        <end position="178"/>
    </location>
</feature>
<dbReference type="RefSeq" id="WP_320686316.1">
    <property type="nucleotide sequence ID" value="NZ_JAXBLV010000111.1"/>
</dbReference>
<keyword evidence="1" id="KW-1133">Transmembrane helix</keyword>
<keyword evidence="1" id="KW-0472">Membrane</keyword>
<feature type="transmembrane region" description="Helical" evidence="1">
    <location>
        <begin position="49"/>
        <end position="69"/>
    </location>
</feature>
<organism evidence="2 3">
    <name type="scientific">Gemmata algarum</name>
    <dbReference type="NCBI Taxonomy" id="2975278"/>
    <lineage>
        <taxon>Bacteria</taxon>
        <taxon>Pseudomonadati</taxon>
        <taxon>Planctomycetota</taxon>
        <taxon>Planctomycetia</taxon>
        <taxon>Gemmatales</taxon>
        <taxon>Gemmataceae</taxon>
        <taxon>Gemmata</taxon>
    </lineage>
</organism>
<accession>A0ABU5EWA1</accession>
<feature type="transmembrane region" description="Helical" evidence="1">
    <location>
        <begin position="198"/>
        <end position="222"/>
    </location>
</feature>
<feature type="transmembrane region" description="Helical" evidence="1">
    <location>
        <begin position="9"/>
        <end position="29"/>
    </location>
</feature>
<reference evidence="3" key="1">
    <citation type="journal article" date="2023" name="Mar. Drugs">
        <title>Gemmata algarum, a Novel Planctomycete Isolated from an Algal Mat, Displays Antimicrobial Activity.</title>
        <authorList>
            <person name="Kumar G."/>
            <person name="Kallscheuer N."/>
            <person name="Kashif M."/>
            <person name="Ahamad S."/>
            <person name="Jagadeeshwari U."/>
            <person name="Pannikurungottu S."/>
            <person name="Haufschild T."/>
            <person name="Kabuu M."/>
            <person name="Sasikala C."/>
            <person name="Jogler C."/>
            <person name="Ramana C."/>
        </authorList>
    </citation>
    <scope>NUCLEOTIDE SEQUENCE [LARGE SCALE GENOMIC DNA]</scope>
    <source>
        <strain evidence="3">JC673</strain>
    </source>
</reference>
<keyword evidence="1" id="KW-0812">Transmembrane</keyword>
<evidence type="ECO:0000313" key="3">
    <source>
        <dbReference type="Proteomes" id="UP001272242"/>
    </source>
</evidence>
<name>A0ABU5EWA1_9BACT</name>